<protein>
    <submittedName>
        <fullName evidence="8">Amino acid transporter</fullName>
    </submittedName>
</protein>
<feature type="transmembrane region" description="Helical" evidence="6">
    <location>
        <begin position="251"/>
        <end position="273"/>
    </location>
</feature>
<dbReference type="GO" id="GO:0015179">
    <property type="term" value="F:L-amino acid transmembrane transporter activity"/>
    <property type="evidence" value="ECO:0007669"/>
    <property type="project" value="TreeGrafter"/>
</dbReference>
<dbReference type="AlphaFoldDB" id="R4WDJ0"/>
<keyword evidence="4 6" id="KW-0472">Membrane</keyword>
<feature type="transmembrane region" description="Helical" evidence="6">
    <location>
        <begin position="187"/>
        <end position="207"/>
    </location>
</feature>
<feature type="transmembrane region" description="Helical" evidence="6">
    <location>
        <begin position="435"/>
        <end position="456"/>
    </location>
</feature>
<feature type="compositionally biased region" description="Polar residues" evidence="5">
    <location>
        <begin position="14"/>
        <end position="25"/>
    </location>
</feature>
<feature type="transmembrane region" description="Helical" evidence="6">
    <location>
        <begin position="293"/>
        <end position="311"/>
    </location>
</feature>
<keyword evidence="2 6" id="KW-0812">Transmembrane</keyword>
<sequence>MCMVRCMRRFSVQKSVETTENSTNRDAPRKISMPDPSALKFRKMSIDQKNGMPVEINNNNIRKESLKSISVKEPQITEKEYDPYDHRDVKHSNSFAGTLTHLLKGSMGTGILAMPYAFSNAGYILGTFGTIFMGALCTYAIHILISSAYELCKRTKVPSMSYPETARAALAHGPKQFRSLSKYAPHACNVMLVSFLVGSAGIYIVFISSNLKDVIDHYQDPKDQWELRWYCLIILGPLILLNLIRRFKYLVPLSLLATVLTSISFVIVFYYVFSDIPDLSKRTPIAPVGKIPLFLATVIFAMEAIGVVLPLENEMKNPKQFNSLFGVLNCAMLPITFLYTSLGLLGYLKYGDDVKGSITLSLPDDEKLAQSVRVMLSIAIFFTHALCITPATATVFEEYVKPRVSKRLVLWEYITRVTLVLVAFVMAICVPYLDLFISLIGALCISMLGMLFPAIIQTCTFWHDYSGFSFTVFCLKNLTLALVAGYGLVFGVKITVEEMVLRFTQGE</sequence>
<feature type="transmembrane region" description="Helical" evidence="6">
    <location>
        <begin position="368"/>
        <end position="396"/>
    </location>
</feature>
<dbReference type="PANTHER" id="PTHR22950:SF680">
    <property type="entry name" value="PROTON-COUPLED AMINO ACID TRANSPORTER 4-LIKE PROTEIN"/>
    <property type="match status" value="1"/>
</dbReference>
<accession>R4WDJ0</accession>
<dbReference type="PANTHER" id="PTHR22950">
    <property type="entry name" value="AMINO ACID TRANSPORTER"/>
    <property type="match status" value="1"/>
</dbReference>
<evidence type="ECO:0000313" key="8">
    <source>
        <dbReference type="EMBL" id="BAN20779.1"/>
    </source>
</evidence>
<name>R4WDJ0_RIPPE</name>
<dbReference type="GO" id="GO:0005774">
    <property type="term" value="C:vacuolar membrane"/>
    <property type="evidence" value="ECO:0007669"/>
    <property type="project" value="TreeGrafter"/>
</dbReference>
<feature type="region of interest" description="Disordered" evidence="5">
    <location>
        <begin position="14"/>
        <end position="33"/>
    </location>
</feature>
<evidence type="ECO:0000256" key="3">
    <source>
        <dbReference type="ARBA" id="ARBA00022989"/>
    </source>
</evidence>
<evidence type="ECO:0000256" key="6">
    <source>
        <dbReference type="SAM" id="Phobius"/>
    </source>
</evidence>
<evidence type="ECO:0000256" key="5">
    <source>
        <dbReference type="SAM" id="MobiDB-lite"/>
    </source>
</evidence>
<reference evidence="8" key="1">
    <citation type="journal article" date="2013" name="PLoS ONE">
        <title>Gene expression in gut symbiotic organ of stinkbug affected by extracellular bacterial symbiont.</title>
        <authorList>
            <person name="Futahashi R."/>
            <person name="Tanaka K."/>
            <person name="Tanahashi M."/>
            <person name="Nikoh N."/>
            <person name="Kikuchi Y."/>
            <person name="Lee B.L."/>
            <person name="Fukatsu T."/>
        </authorList>
    </citation>
    <scope>NUCLEOTIDE SEQUENCE</scope>
    <source>
        <tissue evidence="8">Midgut</tissue>
    </source>
</reference>
<feature type="transmembrane region" description="Helical" evidence="6">
    <location>
        <begin position="227"/>
        <end position="244"/>
    </location>
</feature>
<comment type="subcellular location">
    <subcellularLocation>
        <location evidence="1">Membrane</location>
        <topology evidence="1">Multi-pass membrane protein</topology>
    </subcellularLocation>
</comment>
<feature type="transmembrane region" description="Helical" evidence="6">
    <location>
        <begin position="323"/>
        <end position="348"/>
    </location>
</feature>
<dbReference type="InterPro" id="IPR013057">
    <property type="entry name" value="AA_transpt_TM"/>
</dbReference>
<proteinExistence type="evidence at transcript level"/>
<feature type="transmembrane region" description="Helical" evidence="6">
    <location>
        <begin position="123"/>
        <end position="145"/>
    </location>
</feature>
<dbReference type="Pfam" id="PF01490">
    <property type="entry name" value="Aa_trans"/>
    <property type="match status" value="1"/>
</dbReference>
<evidence type="ECO:0000256" key="4">
    <source>
        <dbReference type="ARBA" id="ARBA00023136"/>
    </source>
</evidence>
<evidence type="ECO:0000256" key="1">
    <source>
        <dbReference type="ARBA" id="ARBA00004141"/>
    </source>
</evidence>
<feature type="domain" description="Amino acid transporter transmembrane" evidence="7">
    <location>
        <begin position="94"/>
        <end position="489"/>
    </location>
</feature>
<feature type="transmembrane region" description="Helical" evidence="6">
    <location>
        <begin position="468"/>
        <end position="489"/>
    </location>
</feature>
<feature type="transmembrane region" description="Helical" evidence="6">
    <location>
        <begin position="95"/>
        <end position="117"/>
    </location>
</feature>
<evidence type="ECO:0000259" key="7">
    <source>
        <dbReference type="Pfam" id="PF01490"/>
    </source>
</evidence>
<evidence type="ECO:0000256" key="2">
    <source>
        <dbReference type="ARBA" id="ARBA00022692"/>
    </source>
</evidence>
<dbReference type="EMBL" id="AK417564">
    <property type="protein sequence ID" value="BAN20779.1"/>
    <property type="molecule type" value="mRNA"/>
</dbReference>
<feature type="transmembrane region" description="Helical" evidence="6">
    <location>
        <begin position="408"/>
        <end position="429"/>
    </location>
</feature>
<organism evidence="8">
    <name type="scientific">Riptortus pedestris</name>
    <name type="common">Bean bug</name>
    <dbReference type="NCBI Taxonomy" id="329032"/>
    <lineage>
        <taxon>Eukaryota</taxon>
        <taxon>Metazoa</taxon>
        <taxon>Ecdysozoa</taxon>
        <taxon>Arthropoda</taxon>
        <taxon>Hexapoda</taxon>
        <taxon>Insecta</taxon>
        <taxon>Pterygota</taxon>
        <taxon>Neoptera</taxon>
        <taxon>Paraneoptera</taxon>
        <taxon>Hemiptera</taxon>
        <taxon>Heteroptera</taxon>
        <taxon>Panheteroptera</taxon>
        <taxon>Pentatomomorpha</taxon>
        <taxon>Coreoidea</taxon>
        <taxon>Alydidae</taxon>
        <taxon>Riptortus</taxon>
    </lineage>
</organism>
<keyword evidence="3 6" id="KW-1133">Transmembrane helix</keyword>